<organism evidence="4">
    <name type="scientific">marine sediment metagenome</name>
    <dbReference type="NCBI Taxonomy" id="412755"/>
    <lineage>
        <taxon>unclassified sequences</taxon>
        <taxon>metagenomes</taxon>
        <taxon>ecological metagenomes</taxon>
    </lineage>
</organism>
<evidence type="ECO:0000313" key="4">
    <source>
        <dbReference type="EMBL" id="GAG62878.1"/>
    </source>
</evidence>
<dbReference type="PANTHER" id="PTHR33217:SF7">
    <property type="entry name" value="TRANSPOSASE FOR INSERTION SEQUENCE ELEMENT IS1081"/>
    <property type="match status" value="1"/>
</dbReference>
<proteinExistence type="predicted"/>
<keyword evidence="3" id="KW-0233">DNA recombination</keyword>
<evidence type="ECO:0000256" key="3">
    <source>
        <dbReference type="ARBA" id="ARBA00023172"/>
    </source>
</evidence>
<dbReference type="GO" id="GO:0006313">
    <property type="term" value="P:DNA transposition"/>
    <property type="evidence" value="ECO:0007669"/>
    <property type="project" value="InterPro"/>
</dbReference>
<dbReference type="GO" id="GO:0004803">
    <property type="term" value="F:transposase activity"/>
    <property type="evidence" value="ECO:0007669"/>
    <property type="project" value="InterPro"/>
</dbReference>
<dbReference type="EMBL" id="BART01000057">
    <property type="protein sequence ID" value="GAG62878.1"/>
    <property type="molecule type" value="Genomic_DNA"/>
</dbReference>
<evidence type="ECO:0000256" key="1">
    <source>
        <dbReference type="ARBA" id="ARBA00022578"/>
    </source>
</evidence>
<dbReference type="Pfam" id="PF00872">
    <property type="entry name" value="Transposase_mut"/>
    <property type="match status" value="1"/>
</dbReference>
<keyword evidence="2" id="KW-0238">DNA-binding</keyword>
<gene>
    <name evidence="4" type="ORF">S01H4_00422</name>
</gene>
<evidence type="ECO:0000256" key="2">
    <source>
        <dbReference type="ARBA" id="ARBA00023125"/>
    </source>
</evidence>
<dbReference type="PANTHER" id="PTHR33217">
    <property type="entry name" value="TRANSPOSASE FOR INSERTION SEQUENCE ELEMENT IS1081"/>
    <property type="match status" value="1"/>
</dbReference>
<evidence type="ECO:0008006" key="5">
    <source>
        <dbReference type="Google" id="ProtNLM"/>
    </source>
</evidence>
<keyword evidence="1" id="KW-0815">Transposition</keyword>
<dbReference type="AlphaFoldDB" id="X0ZR09"/>
<name>X0ZR09_9ZZZZ</name>
<reference evidence="4" key="1">
    <citation type="journal article" date="2014" name="Front. Microbiol.">
        <title>High frequency of phylogenetically diverse reductive dehalogenase-homologous genes in deep subseafloor sedimentary metagenomes.</title>
        <authorList>
            <person name="Kawai M."/>
            <person name="Futagami T."/>
            <person name="Toyoda A."/>
            <person name="Takaki Y."/>
            <person name="Nishi S."/>
            <person name="Hori S."/>
            <person name="Arai W."/>
            <person name="Tsubouchi T."/>
            <person name="Morono Y."/>
            <person name="Uchiyama I."/>
            <person name="Ito T."/>
            <person name="Fujiyama A."/>
            <person name="Inagaki F."/>
            <person name="Takami H."/>
        </authorList>
    </citation>
    <scope>NUCLEOTIDE SEQUENCE</scope>
    <source>
        <strain evidence="4">Expedition CK06-06</strain>
    </source>
</reference>
<accession>X0ZR09</accession>
<sequence>MINAWRSQKLEESYAYLISDACYFYVREISKVVKRPLLISIAVDMKGYRRILGVDMAIDESEENWREHILNLKEGGLGRSYVVILS</sequence>
<protein>
    <recommendedName>
        <fullName evidence="5">Mutator family transposase</fullName>
    </recommendedName>
</protein>
<dbReference type="GO" id="GO:0003677">
    <property type="term" value="F:DNA binding"/>
    <property type="evidence" value="ECO:0007669"/>
    <property type="project" value="UniProtKB-KW"/>
</dbReference>
<dbReference type="InterPro" id="IPR001207">
    <property type="entry name" value="Transposase_mutator"/>
</dbReference>
<comment type="caution">
    <text evidence="4">The sequence shown here is derived from an EMBL/GenBank/DDBJ whole genome shotgun (WGS) entry which is preliminary data.</text>
</comment>